<keyword evidence="2" id="KW-0472">Membrane</keyword>
<keyword evidence="2" id="KW-0812">Transmembrane</keyword>
<dbReference type="EMBL" id="JBHSNY010000006">
    <property type="protein sequence ID" value="MFC5635890.1"/>
    <property type="molecule type" value="Genomic_DNA"/>
</dbReference>
<feature type="transmembrane region" description="Helical" evidence="2">
    <location>
        <begin position="6"/>
        <end position="24"/>
    </location>
</feature>
<sequence>MIAYVFLGVGCTGVVGLILIVVAWRSGTGSGARRATLTKSEMRHELLLARHQLDGSGHYIGRLEHDLGDAYEELDATRDQRDNALAAVEKAGLRIAELEEQVRDRDQLRDTVRALKAELANARRITPLPPHGATPPPGARVIPLHQTPFAISPAPRPS</sequence>
<evidence type="ECO:0000256" key="1">
    <source>
        <dbReference type="SAM" id="Coils"/>
    </source>
</evidence>
<evidence type="ECO:0000256" key="2">
    <source>
        <dbReference type="SAM" id="Phobius"/>
    </source>
</evidence>
<name>A0ABW0UUF9_9ACTN</name>
<gene>
    <name evidence="3" type="ORF">ACFPZJ_19245</name>
</gene>
<dbReference type="RefSeq" id="WP_381022862.1">
    <property type="nucleotide sequence ID" value="NZ_JBHSNY010000006.1"/>
</dbReference>
<keyword evidence="4" id="KW-1185">Reference proteome</keyword>
<evidence type="ECO:0000313" key="4">
    <source>
        <dbReference type="Proteomes" id="UP001596154"/>
    </source>
</evidence>
<organism evidence="3 4">
    <name type="scientific">Streptomyces bullii</name>
    <dbReference type="NCBI Taxonomy" id="349910"/>
    <lineage>
        <taxon>Bacteria</taxon>
        <taxon>Bacillati</taxon>
        <taxon>Actinomycetota</taxon>
        <taxon>Actinomycetes</taxon>
        <taxon>Kitasatosporales</taxon>
        <taxon>Streptomycetaceae</taxon>
        <taxon>Streptomyces</taxon>
    </lineage>
</organism>
<protein>
    <submittedName>
        <fullName evidence="3">Uncharacterized protein</fullName>
    </submittedName>
</protein>
<accession>A0ABW0UUF9</accession>
<evidence type="ECO:0000313" key="3">
    <source>
        <dbReference type="EMBL" id="MFC5635890.1"/>
    </source>
</evidence>
<comment type="caution">
    <text evidence="3">The sequence shown here is derived from an EMBL/GenBank/DDBJ whole genome shotgun (WGS) entry which is preliminary data.</text>
</comment>
<proteinExistence type="predicted"/>
<reference evidence="4" key="1">
    <citation type="journal article" date="2019" name="Int. J. Syst. Evol. Microbiol.">
        <title>The Global Catalogue of Microorganisms (GCM) 10K type strain sequencing project: providing services to taxonomists for standard genome sequencing and annotation.</title>
        <authorList>
            <consortium name="The Broad Institute Genomics Platform"/>
            <consortium name="The Broad Institute Genome Sequencing Center for Infectious Disease"/>
            <person name="Wu L."/>
            <person name="Ma J."/>
        </authorList>
    </citation>
    <scope>NUCLEOTIDE SEQUENCE [LARGE SCALE GENOMIC DNA]</scope>
    <source>
        <strain evidence="4">CGMCC 4.7248</strain>
    </source>
</reference>
<feature type="coiled-coil region" evidence="1">
    <location>
        <begin position="81"/>
        <end position="125"/>
    </location>
</feature>
<keyword evidence="2" id="KW-1133">Transmembrane helix</keyword>
<dbReference type="Proteomes" id="UP001596154">
    <property type="component" value="Unassembled WGS sequence"/>
</dbReference>
<keyword evidence="1" id="KW-0175">Coiled coil</keyword>